<organism evidence="2 3">
    <name type="scientific">Linum tenue</name>
    <dbReference type="NCBI Taxonomy" id="586396"/>
    <lineage>
        <taxon>Eukaryota</taxon>
        <taxon>Viridiplantae</taxon>
        <taxon>Streptophyta</taxon>
        <taxon>Embryophyta</taxon>
        <taxon>Tracheophyta</taxon>
        <taxon>Spermatophyta</taxon>
        <taxon>Magnoliopsida</taxon>
        <taxon>eudicotyledons</taxon>
        <taxon>Gunneridae</taxon>
        <taxon>Pentapetalae</taxon>
        <taxon>rosids</taxon>
        <taxon>fabids</taxon>
        <taxon>Malpighiales</taxon>
        <taxon>Linaceae</taxon>
        <taxon>Linum</taxon>
    </lineage>
</organism>
<dbReference type="PANTHER" id="PTHR34223">
    <property type="entry name" value="OS11G0201299 PROTEIN"/>
    <property type="match status" value="1"/>
</dbReference>
<comment type="caution">
    <text evidence="2">The sequence shown here is derived from an EMBL/GenBank/DDBJ whole genome shotgun (WGS) entry which is preliminary data.</text>
</comment>
<dbReference type="CDD" id="cd22160">
    <property type="entry name" value="F-box_AtFBL13-like"/>
    <property type="match status" value="1"/>
</dbReference>
<reference evidence="2" key="1">
    <citation type="submission" date="2022-08" db="EMBL/GenBank/DDBJ databases">
        <authorList>
            <person name="Gutierrez-Valencia J."/>
        </authorList>
    </citation>
    <scope>NUCLEOTIDE SEQUENCE</scope>
</reference>
<evidence type="ECO:0000313" key="2">
    <source>
        <dbReference type="EMBL" id="CAI0394118.1"/>
    </source>
</evidence>
<dbReference type="InterPro" id="IPR036047">
    <property type="entry name" value="F-box-like_dom_sf"/>
</dbReference>
<dbReference type="InterPro" id="IPR053197">
    <property type="entry name" value="F-box_SCFL_complex_component"/>
</dbReference>
<gene>
    <name evidence="2" type="ORF">LITE_LOCUS8206</name>
</gene>
<accession>A0AAV0IBK1</accession>
<dbReference type="InterPro" id="IPR053781">
    <property type="entry name" value="F-box_AtFBL13-like"/>
</dbReference>
<dbReference type="EMBL" id="CAMGYJ010000003">
    <property type="protein sequence ID" value="CAI0394118.1"/>
    <property type="molecule type" value="Genomic_DNA"/>
</dbReference>
<dbReference type="Gene3D" id="3.80.10.10">
    <property type="entry name" value="Ribonuclease Inhibitor"/>
    <property type="match status" value="1"/>
</dbReference>
<dbReference type="SMART" id="SM00256">
    <property type="entry name" value="FBOX"/>
    <property type="match status" value="1"/>
</dbReference>
<proteinExistence type="predicted"/>
<dbReference type="Pfam" id="PF00646">
    <property type="entry name" value="F-box"/>
    <property type="match status" value="1"/>
</dbReference>
<evidence type="ECO:0000313" key="3">
    <source>
        <dbReference type="Proteomes" id="UP001154282"/>
    </source>
</evidence>
<protein>
    <recommendedName>
        <fullName evidence="1">F-box domain-containing protein</fullName>
    </recommendedName>
</protein>
<dbReference type="InterPro" id="IPR032675">
    <property type="entry name" value="LRR_dom_sf"/>
</dbReference>
<dbReference type="SUPFAM" id="SSF81383">
    <property type="entry name" value="F-box domain"/>
    <property type="match status" value="1"/>
</dbReference>
<dbReference type="AlphaFoldDB" id="A0AAV0IBK1"/>
<dbReference type="PROSITE" id="PS50181">
    <property type="entry name" value="FBOX"/>
    <property type="match status" value="1"/>
</dbReference>
<evidence type="ECO:0000259" key="1">
    <source>
        <dbReference type="PROSITE" id="PS50181"/>
    </source>
</evidence>
<feature type="domain" description="F-box" evidence="1">
    <location>
        <begin position="9"/>
        <end position="57"/>
    </location>
</feature>
<dbReference type="Gene3D" id="1.20.1280.50">
    <property type="match status" value="1"/>
</dbReference>
<dbReference type="InterPro" id="IPR001810">
    <property type="entry name" value="F-box_dom"/>
</dbReference>
<keyword evidence="3" id="KW-1185">Reference proteome</keyword>
<sequence>MAEAAAVEIDRLSDLPDNILHHVLSFLDTVTIVKTSILSRRWRCLWKDVPVLCFQRKGFRSKLGFEEHVNRILANRSHHATVREIRLDYYSSGLSWEEPDAKVFDSVLRYAASSQSPGGMISRLHHLSIRNPPVFDSFYRRFTDVIASICTHRHHETLRTLNMHGVDVALVPMTAASGFQMLTTLQLRSCEFHDPDPFGGFPCLNHLKLFNCTSSPSGFAVLGPHLVDLEIDSPFLSVSDGLIRVSAPKLKSFRFEDQNLRSRGYPTLDLPALDHATIHFHWHEYLLVAPGCRSYVSREGSIRARLNLFGDLHNAESLILCFDSSTEITDQNSPLTEWKSPLMERAASPFTRLKALRMQFKKPSPTLSVPKEVIRYFFGDSFNPLNKSAIIENMDNPFIH</sequence>
<dbReference type="Proteomes" id="UP001154282">
    <property type="component" value="Unassembled WGS sequence"/>
</dbReference>
<dbReference type="SUPFAM" id="SSF52047">
    <property type="entry name" value="RNI-like"/>
    <property type="match status" value="1"/>
</dbReference>
<name>A0AAV0IBK1_9ROSI</name>
<dbReference type="PANTHER" id="PTHR34223:SF51">
    <property type="entry name" value="OS06G0556300 PROTEIN"/>
    <property type="match status" value="1"/>
</dbReference>